<feature type="transmembrane region" description="Helical" evidence="1">
    <location>
        <begin position="66"/>
        <end position="84"/>
    </location>
</feature>
<protein>
    <recommendedName>
        <fullName evidence="4">ABC transporter ATP-binding protein</fullName>
    </recommendedName>
</protein>
<keyword evidence="1" id="KW-1133">Transmembrane helix</keyword>
<sequence length="214" mass="24273">MAKSIESMWKQGFLSEESLSAPKINDLYGRKSQNIVDKLQRMFAINIKAIVIGSVIMLIMMTLIGAPILGVYMCCLLAPLVYIAQKELNKTNGLSKGQSSYDYLINFNNWLQSSIKTYAKYYQYFYPLLFLGMAIQALASKAGGKIVDLLLLKLPTSWVILGQPYYLIIAIVLVTLLMIKYADALYRLDLNIVYGRQFKKLKELIADMEELRNG</sequence>
<accession>A0ABQ6H201</accession>
<evidence type="ECO:0008006" key="4">
    <source>
        <dbReference type="Google" id="ProtNLM"/>
    </source>
</evidence>
<keyword evidence="1" id="KW-0472">Membrane</keyword>
<reference evidence="2 3" key="1">
    <citation type="submission" date="2023-03" db="EMBL/GenBank/DDBJ databases">
        <title>Draft genome sequence of Thalassotalea eurytherma JCM 18482T.</title>
        <authorList>
            <person name="Sawabe T."/>
        </authorList>
    </citation>
    <scope>NUCLEOTIDE SEQUENCE [LARGE SCALE GENOMIC DNA]</scope>
    <source>
        <strain evidence="2 3">JCM 18482</strain>
    </source>
</reference>
<feature type="transmembrane region" description="Helical" evidence="1">
    <location>
        <begin position="121"/>
        <end position="139"/>
    </location>
</feature>
<evidence type="ECO:0000313" key="3">
    <source>
        <dbReference type="Proteomes" id="UP001157133"/>
    </source>
</evidence>
<dbReference type="RefSeq" id="WP_284206115.1">
    <property type="nucleotide sequence ID" value="NZ_BSSU01000001.1"/>
</dbReference>
<feature type="transmembrane region" description="Helical" evidence="1">
    <location>
        <begin position="159"/>
        <end position="179"/>
    </location>
</feature>
<proteinExistence type="predicted"/>
<feature type="transmembrane region" description="Helical" evidence="1">
    <location>
        <begin position="43"/>
        <end position="60"/>
    </location>
</feature>
<evidence type="ECO:0000256" key="1">
    <source>
        <dbReference type="SAM" id="Phobius"/>
    </source>
</evidence>
<comment type="caution">
    <text evidence="2">The sequence shown here is derived from an EMBL/GenBank/DDBJ whole genome shotgun (WGS) entry which is preliminary data.</text>
</comment>
<gene>
    <name evidence="2" type="ORF">theurythT_02520</name>
</gene>
<organism evidence="2 3">
    <name type="scientific">Thalassotalea eurytherma</name>
    <dbReference type="NCBI Taxonomy" id="1144278"/>
    <lineage>
        <taxon>Bacteria</taxon>
        <taxon>Pseudomonadati</taxon>
        <taxon>Pseudomonadota</taxon>
        <taxon>Gammaproteobacteria</taxon>
        <taxon>Alteromonadales</taxon>
        <taxon>Colwelliaceae</taxon>
        <taxon>Thalassotalea</taxon>
    </lineage>
</organism>
<keyword evidence="3" id="KW-1185">Reference proteome</keyword>
<keyword evidence="1" id="KW-0812">Transmembrane</keyword>
<dbReference type="EMBL" id="BSSU01000001">
    <property type="protein sequence ID" value="GLX80800.1"/>
    <property type="molecule type" value="Genomic_DNA"/>
</dbReference>
<name>A0ABQ6H201_9GAMM</name>
<dbReference type="Proteomes" id="UP001157133">
    <property type="component" value="Unassembled WGS sequence"/>
</dbReference>
<evidence type="ECO:0000313" key="2">
    <source>
        <dbReference type="EMBL" id="GLX80800.1"/>
    </source>
</evidence>